<dbReference type="SUPFAM" id="SSF51735">
    <property type="entry name" value="NAD(P)-binding Rossmann-fold domains"/>
    <property type="match status" value="1"/>
</dbReference>
<feature type="domain" description="NAD-dependent epimerase/dehydratase" evidence="2">
    <location>
        <begin position="3"/>
        <end position="224"/>
    </location>
</feature>
<dbReference type="NCBIfam" id="TIGR01777">
    <property type="entry name" value="yfcH"/>
    <property type="match status" value="1"/>
</dbReference>
<dbReference type="Pfam" id="PF01370">
    <property type="entry name" value="Epimerase"/>
    <property type="match status" value="1"/>
</dbReference>
<dbReference type="OrthoDB" id="9801773at2"/>
<dbReference type="Gene3D" id="3.40.50.720">
    <property type="entry name" value="NAD(P)-binding Rossmann-like Domain"/>
    <property type="match status" value="1"/>
</dbReference>
<dbReference type="InterPro" id="IPR001509">
    <property type="entry name" value="Epimerase_deHydtase"/>
</dbReference>
<evidence type="ECO:0000259" key="2">
    <source>
        <dbReference type="Pfam" id="PF01370"/>
    </source>
</evidence>
<evidence type="ECO:0000313" key="4">
    <source>
        <dbReference type="EMBL" id="RXJ00391.1"/>
    </source>
</evidence>
<dbReference type="CDD" id="cd05242">
    <property type="entry name" value="SDR_a8"/>
    <property type="match status" value="1"/>
</dbReference>
<name>A0A4Q0VSD7_9BACI</name>
<protein>
    <submittedName>
        <fullName evidence="4">TIGR01777 family protein</fullName>
    </submittedName>
</protein>
<feature type="domain" description="DUF1731" evidence="3">
    <location>
        <begin position="252"/>
        <end position="298"/>
    </location>
</feature>
<dbReference type="PANTHER" id="PTHR11092">
    <property type="entry name" value="SUGAR NUCLEOTIDE EPIMERASE RELATED"/>
    <property type="match status" value="1"/>
</dbReference>
<keyword evidence="5" id="KW-1185">Reference proteome</keyword>
<comment type="similarity">
    <text evidence="1">Belongs to the NAD(P)-dependent epimerase/dehydratase family. SDR39U1 subfamily.</text>
</comment>
<evidence type="ECO:0000313" key="5">
    <source>
        <dbReference type="Proteomes" id="UP000290649"/>
    </source>
</evidence>
<dbReference type="InterPro" id="IPR010099">
    <property type="entry name" value="SDR39U1"/>
</dbReference>
<proteinExistence type="inferred from homology"/>
<dbReference type="PANTHER" id="PTHR11092:SF0">
    <property type="entry name" value="EPIMERASE FAMILY PROTEIN SDR39U1"/>
    <property type="match status" value="1"/>
</dbReference>
<accession>A0A4Q0VSD7</accession>
<evidence type="ECO:0000259" key="3">
    <source>
        <dbReference type="Pfam" id="PF08338"/>
    </source>
</evidence>
<organism evidence="4 5">
    <name type="scientific">Anaerobacillus alkaliphilus</name>
    <dbReference type="NCBI Taxonomy" id="1548597"/>
    <lineage>
        <taxon>Bacteria</taxon>
        <taxon>Bacillati</taxon>
        <taxon>Bacillota</taxon>
        <taxon>Bacilli</taxon>
        <taxon>Bacillales</taxon>
        <taxon>Bacillaceae</taxon>
        <taxon>Anaerobacillus</taxon>
    </lineage>
</organism>
<sequence>MNIVVCGGTGLIGSKLVECLVNDNHHVFILTRNSENKTKTNNISYINWLNPGDTPEKSLENIDVVINLAGETINSRWTANQKEKILSSRLEATRNCLALMKKLSKKPDVFLNASAVGFYGTSLVTKYTEEDTHPGEDFLATVVQQWEQEAKKAEELGIRTVFLRFGVVLASEGGALVKMLLPYKLFVGGTVGTGKQWLSWIHIDDAVDLITFAIKTNAISGPINITAPNPMKMKQFGKEIGERLRKPHWLPAPSFALKLLLGEMSMLVLEGQNVFPKKAIDHGFQFSYSNLKEALENLKL</sequence>
<reference evidence="4 5" key="1">
    <citation type="journal article" date="2019" name="Int. J. Syst. Evol. Microbiol.">
        <title>Anaerobacillus alkaliphilus sp. nov., a novel alkaliphilic and moderately halophilic bacterium.</title>
        <authorList>
            <person name="Borsodi A.K."/>
            <person name="Aszalos J.M."/>
            <person name="Bihari P."/>
            <person name="Nagy I."/>
            <person name="Schumann P."/>
            <person name="Sproer C."/>
            <person name="Kovacs A.L."/>
            <person name="Boka K."/>
            <person name="Dobosy P."/>
            <person name="Ovari M."/>
            <person name="Szili-Kovacs T."/>
            <person name="Toth E."/>
        </authorList>
    </citation>
    <scope>NUCLEOTIDE SEQUENCE [LARGE SCALE GENOMIC DNA]</scope>
    <source>
        <strain evidence="4 5">B16-10</strain>
    </source>
</reference>
<gene>
    <name evidence="4" type="ORF">DS745_12735</name>
</gene>
<dbReference type="Proteomes" id="UP000290649">
    <property type="component" value="Unassembled WGS sequence"/>
</dbReference>
<dbReference type="RefSeq" id="WP_129078608.1">
    <property type="nucleotide sequence ID" value="NZ_QOUX01000039.1"/>
</dbReference>
<dbReference type="AlphaFoldDB" id="A0A4Q0VSD7"/>
<evidence type="ECO:0000256" key="1">
    <source>
        <dbReference type="ARBA" id="ARBA00009353"/>
    </source>
</evidence>
<dbReference type="EMBL" id="QOUX01000039">
    <property type="protein sequence ID" value="RXJ00391.1"/>
    <property type="molecule type" value="Genomic_DNA"/>
</dbReference>
<dbReference type="InterPro" id="IPR013549">
    <property type="entry name" value="DUF1731"/>
</dbReference>
<dbReference type="Pfam" id="PF08338">
    <property type="entry name" value="DUF1731"/>
    <property type="match status" value="1"/>
</dbReference>
<dbReference type="InterPro" id="IPR036291">
    <property type="entry name" value="NAD(P)-bd_dom_sf"/>
</dbReference>
<comment type="caution">
    <text evidence="4">The sequence shown here is derived from an EMBL/GenBank/DDBJ whole genome shotgun (WGS) entry which is preliminary data.</text>
</comment>